<proteinExistence type="predicted"/>
<comment type="caution">
    <text evidence="1">The sequence shown here is derived from an EMBL/GenBank/DDBJ whole genome shotgun (WGS) entry which is preliminary data.</text>
</comment>
<sequence>MTKLFRVEIESISSSKSRSDFSEIDLDLVAEKILESGGIIKPLVLKKTGFEKYEVVEGHFEYYAAVRAYEKNDHETEVNAVVISPESEEAVLKQVEAFRKLESTNPATATSSPVPLTTTNTNSRLTSLELRFENAINDLKIEQKRDSKKFEDEIKEIKGKMPKLMAPLEVFNTLNIVELTFRLKTTGFGDKKAIKIAESIETERQKSEFSSLSDVVARVRITHGKKTQKAISSDKMVEIIDSWSKISFN</sequence>
<dbReference type="Gene3D" id="3.90.1530.10">
    <property type="entry name" value="Conserved hypothetical protein from pyrococcus furiosus pfu- 392566-001, ParB domain"/>
    <property type="match status" value="1"/>
</dbReference>
<name>A0A6B3NCI3_9CYAN</name>
<protein>
    <submittedName>
        <fullName evidence="1">Chromosome partitioning protein ParB</fullName>
    </submittedName>
</protein>
<reference evidence="1" key="1">
    <citation type="submission" date="2019-11" db="EMBL/GenBank/DDBJ databases">
        <title>Genomic insights into an expanded diversity of filamentous marine cyanobacteria reveals the extraordinary biosynthetic potential of Moorea and Okeania.</title>
        <authorList>
            <person name="Ferreira Leao T."/>
            <person name="Wang M."/>
            <person name="Moss N."/>
            <person name="Da Silva R."/>
            <person name="Sanders J."/>
            <person name="Nurk S."/>
            <person name="Gurevich A."/>
            <person name="Humphrey G."/>
            <person name="Reher R."/>
            <person name="Zhu Q."/>
            <person name="Belda-Ferre P."/>
            <person name="Glukhov E."/>
            <person name="Rex R."/>
            <person name="Dorrestein P.C."/>
            <person name="Knight R."/>
            <person name="Pevzner P."/>
            <person name="Gerwick W.H."/>
            <person name="Gerwick L."/>
        </authorList>
    </citation>
    <scope>NUCLEOTIDE SEQUENCE</scope>
    <source>
        <strain evidence="1">SIO1C4</strain>
    </source>
</reference>
<dbReference type="SUPFAM" id="SSF110849">
    <property type="entry name" value="ParB/Sulfiredoxin"/>
    <property type="match status" value="1"/>
</dbReference>
<dbReference type="AlphaFoldDB" id="A0A6B3NCI3"/>
<dbReference type="EMBL" id="JAAHFQ010000132">
    <property type="protein sequence ID" value="NER27764.1"/>
    <property type="molecule type" value="Genomic_DNA"/>
</dbReference>
<dbReference type="InterPro" id="IPR036086">
    <property type="entry name" value="ParB/Sulfiredoxin_sf"/>
</dbReference>
<accession>A0A6B3NCI3</accession>
<gene>
    <name evidence="1" type="ORF">F6J89_09045</name>
</gene>
<organism evidence="1">
    <name type="scientific">Symploca sp. SIO1C4</name>
    <dbReference type="NCBI Taxonomy" id="2607765"/>
    <lineage>
        <taxon>Bacteria</taxon>
        <taxon>Bacillati</taxon>
        <taxon>Cyanobacteriota</taxon>
        <taxon>Cyanophyceae</taxon>
        <taxon>Coleofasciculales</taxon>
        <taxon>Coleofasciculaceae</taxon>
        <taxon>Symploca</taxon>
    </lineage>
</organism>
<evidence type="ECO:0000313" key="1">
    <source>
        <dbReference type="EMBL" id="NER27764.1"/>
    </source>
</evidence>